<accession>A0A914RL68</accession>
<sequence>MLLIASTRNPHLVSGIVCVLNERFALKFVDIIRIELRPLLSL</sequence>
<protein>
    <submittedName>
        <fullName evidence="2">Uncharacterized protein</fullName>
    </submittedName>
</protein>
<dbReference type="AlphaFoldDB" id="A0A914RL68"/>
<evidence type="ECO:0000313" key="2">
    <source>
        <dbReference type="WBParaSite" id="PEQ_0000719701-mRNA-1"/>
    </source>
</evidence>
<evidence type="ECO:0000313" key="1">
    <source>
        <dbReference type="Proteomes" id="UP000887564"/>
    </source>
</evidence>
<name>A0A914RL68_PAREQ</name>
<dbReference type="WBParaSite" id="PEQ_0000719701-mRNA-1">
    <property type="protein sequence ID" value="PEQ_0000719701-mRNA-1"/>
    <property type="gene ID" value="PEQ_0000719701"/>
</dbReference>
<reference evidence="2" key="1">
    <citation type="submission" date="2022-11" db="UniProtKB">
        <authorList>
            <consortium name="WormBaseParasite"/>
        </authorList>
    </citation>
    <scope>IDENTIFICATION</scope>
</reference>
<dbReference type="Proteomes" id="UP000887564">
    <property type="component" value="Unplaced"/>
</dbReference>
<organism evidence="1 2">
    <name type="scientific">Parascaris equorum</name>
    <name type="common">Equine roundworm</name>
    <dbReference type="NCBI Taxonomy" id="6256"/>
    <lineage>
        <taxon>Eukaryota</taxon>
        <taxon>Metazoa</taxon>
        <taxon>Ecdysozoa</taxon>
        <taxon>Nematoda</taxon>
        <taxon>Chromadorea</taxon>
        <taxon>Rhabditida</taxon>
        <taxon>Spirurina</taxon>
        <taxon>Ascaridomorpha</taxon>
        <taxon>Ascaridoidea</taxon>
        <taxon>Ascarididae</taxon>
        <taxon>Parascaris</taxon>
    </lineage>
</organism>
<proteinExistence type="predicted"/>
<keyword evidence="1" id="KW-1185">Reference proteome</keyword>